<accession>A0A6H5IZY8</accession>
<keyword evidence="2" id="KW-1185">Reference proteome</keyword>
<proteinExistence type="predicted"/>
<organism evidence="1 2">
    <name type="scientific">Trichogramma brassicae</name>
    <dbReference type="NCBI Taxonomy" id="86971"/>
    <lineage>
        <taxon>Eukaryota</taxon>
        <taxon>Metazoa</taxon>
        <taxon>Ecdysozoa</taxon>
        <taxon>Arthropoda</taxon>
        <taxon>Hexapoda</taxon>
        <taxon>Insecta</taxon>
        <taxon>Pterygota</taxon>
        <taxon>Neoptera</taxon>
        <taxon>Endopterygota</taxon>
        <taxon>Hymenoptera</taxon>
        <taxon>Apocrita</taxon>
        <taxon>Proctotrupomorpha</taxon>
        <taxon>Chalcidoidea</taxon>
        <taxon>Trichogrammatidae</taxon>
        <taxon>Trichogramma</taxon>
    </lineage>
</organism>
<name>A0A6H5IZY8_9HYME</name>
<sequence length="401" mass="44511">MILRFISHGLPANIGDLLRNVTKDANAVCEWATTNGLTSNAAKTKVMLIGSLSFVTSLRPTLPAGLNIGGEIVPFSEEIKTLGVFLSGKFNWDRQIAYITSKVHHSLYALHFYKHALSRNMRLMLVGALVAPHLNYPASLLTDLTKEQTLALQQLQNACIRFMYDPIPRTAHVTPYRLALGWLSAGGRREVIHCSLASRIIRDASPGYLRSGFRVIGVPTETEETRQSARRRPPVLYYKAPCTASLDHSFAFSSAIAINKLPFITNILSPPSRFKSLHTSFLMQHEKADWLQQCGTEGLAPVPPELTQSKQDLTKQKMTTSQIGYCRPPTPNRRPGAVRMKCRGDELSLHVSILGDSFYPYSYRSIVAHAFLVNLDEPTPLTFSTGPVMPPDPEFQPDPNA</sequence>
<dbReference type="AlphaFoldDB" id="A0A6H5IZY8"/>
<gene>
    <name evidence="1" type="ORF">TBRA_LOCUS13217</name>
</gene>
<protein>
    <submittedName>
        <fullName evidence="1">Uncharacterized protein</fullName>
    </submittedName>
</protein>
<dbReference type="Proteomes" id="UP000479190">
    <property type="component" value="Unassembled WGS sequence"/>
</dbReference>
<evidence type="ECO:0000313" key="2">
    <source>
        <dbReference type="Proteomes" id="UP000479190"/>
    </source>
</evidence>
<reference evidence="1 2" key="1">
    <citation type="submission" date="2020-02" db="EMBL/GenBank/DDBJ databases">
        <authorList>
            <person name="Ferguson B K."/>
        </authorList>
    </citation>
    <scope>NUCLEOTIDE SEQUENCE [LARGE SCALE GENOMIC DNA]</scope>
</reference>
<dbReference type="PANTHER" id="PTHR33332">
    <property type="entry name" value="REVERSE TRANSCRIPTASE DOMAIN-CONTAINING PROTEIN"/>
    <property type="match status" value="1"/>
</dbReference>
<dbReference type="OrthoDB" id="5953030at2759"/>
<dbReference type="EMBL" id="CADCXV010001124">
    <property type="protein sequence ID" value="CAB0041550.1"/>
    <property type="molecule type" value="Genomic_DNA"/>
</dbReference>
<evidence type="ECO:0000313" key="1">
    <source>
        <dbReference type="EMBL" id="CAB0041550.1"/>
    </source>
</evidence>